<evidence type="ECO:0000256" key="3">
    <source>
        <dbReference type="ARBA" id="ARBA00022692"/>
    </source>
</evidence>
<dbReference type="KEGG" id="cma:Cmaq_0770"/>
<dbReference type="GO" id="GO:0005886">
    <property type="term" value="C:plasma membrane"/>
    <property type="evidence" value="ECO:0007669"/>
    <property type="project" value="UniProtKB-SubCell"/>
</dbReference>
<name>A8MCU9_CALMQ</name>
<dbReference type="PANTHER" id="PTHR30572">
    <property type="entry name" value="MEMBRANE COMPONENT OF TRANSPORTER-RELATED"/>
    <property type="match status" value="1"/>
</dbReference>
<evidence type="ECO:0000256" key="7">
    <source>
        <dbReference type="SAM" id="Phobius"/>
    </source>
</evidence>
<feature type="transmembrane region" description="Helical" evidence="7">
    <location>
        <begin position="25"/>
        <end position="48"/>
    </location>
</feature>
<dbReference type="InterPro" id="IPR003838">
    <property type="entry name" value="ABC3_permease_C"/>
</dbReference>
<feature type="domain" description="MacB-like periplasmic core" evidence="9">
    <location>
        <begin position="24"/>
        <end position="239"/>
    </location>
</feature>
<evidence type="ECO:0000256" key="2">
    <source>
        <dbReference type="ARBA" id="ARBA00022475"/>
    </source>
</evidence>
<dbReference type="HOGENOM" id="CLU_000604_8_0_2"/>
<keyword evidence="3 7" id="KW-0812">Transmembrane</keyword>
<feature type="domain" description="ABC3 transporter permease C-terminal" evidence="8">
    <location>
        <begin position="270"/>
        <end position="418"/>
    </location>
</feature>
<dbReference type="AlphaFoldDB" id="A8MCU9"/>
<keyword evidence="2" id="KW-1003">Cell membrane</keyword>
<evidence type="ECO:0000256" key="5">
    <source>
        <dbReference type="ARBA" id="ARBA00023136"/>
    </source>
</evidence>
<keyword evidence="11" id="KW-1185">Reference proteome</keyword>
<dbReference type="PANTHER" id="PTHR30572:SF4">
    <property type="entry name" value="ABC TRANSPORTER PERMEASE YTRF"/>
    <property type="match status" value="1"/>
</dbReference>
<dbReference type="InterPro" id="IPR050250">
    <property type="entry name" value="Macrolide_Exporter_MacB"/>
</dbReference>
<comment type="subcellular location">
    <subcellularLocation>
        <location evidence="1">Cell membrane</location>
        <topology evidence="1">Multi-pass membrane protein</topology>
    </subcellularLocation>
</comment>
<evidence type="ECO:0000259" key="8">
    <source>
        <dbReference type="Pfam" id="PF02687"/>
    </source>
</evidence>
<keyword evidence="4 7" id="KW-1133">Transmembrane helix</keyword>
<reference evidence="10 11" key="1">
    <citation type="submission" date="2007-10" db="EMBL/GenBank/DDBJ databases">
        <title>Complete sequence of Caldivirga maquilingensis IC-167.</title>
        <authorList>
            <consortium name="US DOE Joint Genome Institute"/>
            <person name="Copeland A."/>
            <person name="Lucas S."/>
            <person name="Lapidus A."/>
            <person name="Barry K."/>
            <person name="Glavina del Rio T."/>
            <person name="Dalin E."/>
            <person name="Tice H."/>
            <person name="Pitluck S."/>
            <person name="Saunders E."/>
            <person name="Brettin T."/>
            <person name="Bruce D."/>
            <person name="Detter J.C."/>
            <person name="Han C."/>
            <person name="Schmutz J."/>
            <person name="Larimer F."/>
            <person name="Land M."/>
            <person name="Hauser L."/>
            <person name="Kyrpides N."/>
            <person name="Ivanova N."/>
            <person name="Biddle J.F."/>
            <person name="Zhang Z."/>
            <person name="Fitz-Gibbon S.T."/>
            <person name="Lowe T.M."/>
            <person name="Saltikov C."/>
            <person name="House C.H."/>
            <person name="Richardson P."/>
        </authorList>
    </citation>
    <scope>NUCLEOTIDE SEQUENCE [LARGE SCALE GENOMIC DNA]</scope>
    <source>
        <strain evidence="11">ATCC 700844 / DSM 13496 / JCM 10307 / IC-167</strain>
    </source>
</reference>
<keyword evidence="5 7" id="KW-0472">Membrane</keyword>
<gene>
    <name evidence="10" type="ordered locus">Cmaq_0770</name>
</gene>
<dbReference type="EMBL" id="CP000852">
    <property type="protein sequence ID" value="ABW01605.1"/>
    <property type="molecule type" value="Genomic_DNA"/>
</dbReference>
<proteinExistence type="inferred from homology"/>
<feature type="transmembrane region" description="Helical" evidence="7">
    <location>
        <begin position="313"/>
        <end position="341"/>
    </location>
</feature>
<accession>A8MCU9</accession>
<dbReference type="STRING" id="397948.Cmaq_0770"/>
<dbReference type="Pfam" id="PF02687">
    <property type="entry name" value="FtsX"/>
    <property type="match status" value="1"/>
</dbReference>
<evidence type="ECO:0000313" key="11">
    <source>
        <dbReference type="Proteomes" id="UP000001137"/>
    </source>
</evidence>
<evidence type="ECO:0000313" key="10">
    <source>
        <dbReference type="EMBL" id="ABW01605.1"/>
    </source>
</evidence>
<evidence type="ECO:0000259" key="9">
    <source>
        <dbReference type="Pfam" id="PF12704"/>
    </source>
</evidence>
<evidence type="ECO:0000256" key="6">
    <source>
        <dbReference type="ARBA" id="ARBA00038076"/>
    </source>
</evidence>
<protein>
    <recommendedName>
        <fullName evidence="12">ABC3 transporter permease protein domain-containing protein</fullName>
    </recommendedName>
</protein>
<comment type="similarity">
    <text evidence="6">Belongs to the ABC-4 integral membrane protein family.</text>
</comment>
<evidence type="ECO:0008006" key="12">
    <source>
        <dbReference type="Google" id="ProtNLM"/>
    </source>
</evidence>
<dbReference type="GO" id="GO:0022857">
    <property type="term" value="F:transmembrane transporter activity"/>
    <property type="evidence" value="ECO:0007669"/>
    <property type="project" value="TreeGrafter"/>
</dbReference>
<sequence>MVVVRVIDYLNLAWRALWERRGRTIGAIAGIVIAIIALGLAVGAGQGFKSLTTGFFESVFGVNTIVLFPSGSAQLTLTDLATVSSLPHVSSVEPLLEASGSINVNGHPQRVQLVGVTVDELMQMYGVTSLSDALISGNPILQTGVVLVGYDVAFTNTGQEIIYPGQLLTITVNGKTVTAIVGGVLKPGSVGLIGVNPNTAIFMDSSSFLSEIDPSGVLSGLTIHVDKPSNVNSVSSMLQSLYPQDQVLNLSTVLSSVNQFFTTLELFLAFISGISFVIIGIWIFDTTTINVIQRTREFGIMRAVGFSRRSIPLLLITEAVIVGVIGSIIGVSLLVALTHLIHTSSLFGASPGVGFRGGFRGAAASSALSASSSSSVGISLPIPITLTAPYIVLLFIVPLATNIIAALVPAIRATRIPPAQTLRYE</sequence>
<evidence type="ECO:0000256" key="4">
    <source>
        <dbReference type="ARBA" id="ARBA00022989"/>
    </source>
</evidence>
<feature type="transmembrane region" description="Helical" evidence="7">
    <location>
        <begin position="390"/>
        <end position="411"/>
    </location>
</feature>
<dbReference type="eggNOG" id="arCOG02312">
    <property type="taxonomic scope" value="Archaea"/>
</dbReference>
<evidence type="ECO:0000256" key="1">
    <source>
        <dbReference type="ARBA" id="ARBA00004651"/>
    </source>
</evidence>
<dbReference type="Proteomes" id="UP000001137">
    <property type="component" value="Chromosome"/>
</dbReference>
<dbReference type="InterPro" id="IPR025857">
    <property type="entry name" value="MacB_PCD"/>
</dbReference>
<feature type="transmembrane region" description="Helical" evidence="7">
    <location>
        <begin position="266"/>
        <end position="292"/>
    </location>
</feature>
<organism evidence="10 11">
    <name type="scientific">Caldivirga maquilingensis (strain ATCC 700844 / DSM 13496 / JCM 10307 / IC-167)</name>
    <dbReference type="NCBI Taxonomy" id="397948"/>
    <lineage>
        <taxon>Archaea</taxon>
        <taxon>Thermoproteota</taxon>
        <taxon>Thermoprotei</taxon>
        <taxon>Thermoproteales</taxon>
        <taxon>Thermoproteaceae</taxon>
        <taxon>Caldivirga</taxon>
    </lineage>
</organism>
<dbReference type="Pfam" id="PF12704">
    <property type="entry name" value="MacB_PCD"/>
    <property type="match status" value="1"/>
</dbReference>